<dbReference type="PANTHER" id="PTHR45947">
    <property type="entry name" value="SULFOQUINOVOSYL TRANSFERASE SQD2"/>
    <property type="match status" value="1"/>
</dbReference>
<gene>
    <name evidence="5" type="ORF">SAMN05216207_1011194</name>
</gene>
<dbReference type="Proteomes" id="UP000199614">
    <property type="component" value="Unassembled WGS sequence"/>
</dbReference>
<reference evidence="5 6" key="1">
    <citation type="submission" date="2016-10" db="EMBL/GenBank/DDBJ databases">
        <authorList>
            <person name="de Groot N.N."/>
        </authorList>
    </citation>
    <scope>NUCLEOTIDE SEQUENCE [LARGE SCALE GENOMIC DNA]</scope>
    <source>
        <strain evidence="5 6">CGMCC 4.1877</strain>
    </source>
</reference>
<proteinExistence type="predicted"/>
<sequence>MHITVVSSALDPWTVPGRPDWCGRAGHLRQTVALLTEAGVRSETVVPGRDSSAPSDSDGAVHRVRVDAAGDPAATVEEMTRRLRALWRGGRPDLVHAHHWTAALAARRAAGSDRMPLLLNVFAGERESAGDRASVQRAVAREADRVLVTGSSDRSALVADGVDPSRLDIRPVSVDVEAFRPDGPSLRRAERPRMVTIDGVGPDSGAGHAITVLAGVPEAELLVAGGRPAEERDPDRERLFAVARRCGVADRVRFVGPVDRGAVPRLLRSADVVVCAAPEWSAGTGALEAMACGRAVVATAAGPQADLVVDEVSGLLVAPRDDRALLQALRDTLEHRCRREAFGIAGRNRATAVYDRAAAGTALLASHRSVVGEPEHAAAG</sequence>
<feature type="domain" description="Glycosyltransferase subfamily 4-like N-terminal" evidence="4">
    <location>
        <begin position="27"/>
        <end position="171"/>
    </location>
</feature>
<dbReference type="AlphaFoldDB" id="A0A1I4XS22"/>
<dbReference type="PANTHER" id="PTHR45947:SF3">
    <property type="entry name" value="SULFOQUINOVOSYL TRANSFERASE SQD2"/>
    <property type="match status" value="1"/>
</dbReference>
<feature type="domain" description="Glycosyl transferase family 1" evidence="3">
    <location>
        <begin position="204"/>
        <end position="349"/>
    </location>
</feature>
<protein>
    <submittedName>
        <fullName evidence="5">Glycosyltransferase involved in cell wall bisynthesis</fullName>
    </submittedName>
</protein>
<organism evidence="5 6">
    <name type="scientific">Pseudonocardia ammonioxydans</name>
    <dbReference type="NCBI Taxonomy" id="260086"/>
    <lineage>
        <taxon>Bacteria</taxon>
        <taxon>Bacillati</taxon>
        <taxon>Actinomycetota</taxon>
        <taxon>Actinomycetes</taxon>
        <taxon>Pseudonocardiales</taxon>
        <taxon>Pseudonocardiaceae</taxon>
        <taxon>Pseudonocardia</taxon>
    </lineage>
</organism>
<dbReference type="EMBL" id="FOUY01000011">
    <property type="protein sequence ID" value="SFN28233.1"/>
    <property type="molecule type" value="Genomic_DNA"/>
</dbReference>
<keyword evidence="1" id="KW-0328">Glycosyltransferase</keyword>
<dbReference type="GO" id="GO:0016757">
    <property type="term" value="F:glycosyltransferase activity"/>
    <property type="evidence" value="ECO:0007669"/>
    <property type="project" value="UniProtKB-KW"/>
</dbReference>
<evidence type="ECO:0000256" key="2">
    <source>
        <dbReference type="ARBA" id="ARBA00022679"/>
    </source>
</evidence>
<dbReference type="InterPro" id="IPR050194">
    <property type="entry name" value="Glycosyltransferase_grp1"/>
</dbReference>
<dbReference type="SUPFAM" id="SSF53756">
    <property type="entry name" value="UDP-Glycosyltransferase/glycogen phosphorylase"/>
    <property type="match status" value="1"/>
</dbReference>
<dbReference type="InterPro" id="IPR028098">
    <property type="entry name" value="Glyco_trans_4-like_N"/>
</dbReference>
<keyword evidence="2 5" id="KW-0808">Transferase</keyword>
<keyword evidence="6" id="KW-1185">Reference proteome</keyword>
<dbReference type="RefSeq" id="WP_177238454.1">
    <property type="nucleotide sequence ID" value="NZ_FOUY01000011.1"/>
</dbReference>
<evidence type="ECO:0000259" key="3">
    <source>
        <dbReference type="Pfam" id="PF00534"/>
    </source>
</evidence>
<dbReference type="Pfam" id="PF00534">
    <property type="entry name" value="Glycos_transf_1"/>
    <property type="match status" value="1"/>
</dbReference>
<evidence type="ECO:0000256" key="1">
    <source>
        <dbReference type="ARBA" id="ARBA00022676"/>
    </source>
</evidence>
<dbReference type="Pfam" id="PF13579">
    <property type="entry name" value="Glyco_trans_4_4"/>
    <property type="match status" value="1"/>
</dbReference>
<dbReference type="STRING" id="260086.SAMN05216207_1011194"/>
<accession>A0A1I4XS22</accession>
<evidence type="ECO:0000313" key="6">
    <source>
        <dbReference type="Proteomes" id="UP000199614"/>
    </source>
</evidence>
<dbReference type="CDD" id="cd03801">
    <property type="entry name" value="GT4_PimA-like"/>
    <property type="match status" value="1"/>
</dbReference>
<evidence type="ECO:0000259" key="4">
    <source>
        <dbReference type="Pfam" id="PF13579"/>
    </source>
</evidence>
<dbReference type="Gene3D" id="3.40.50.2000">
    <property type="entry name" value="Glycogen Phosphorylase B"/>
    <property type="match status" value="2"/>
</dbReference>
<evidence type="ECO:0000313" key="5">
    <source>
        <dbReference type="EMBL" id="SFN28233.1"/>
    </source>
</evidence>
<dbReference type="GO" id="GO:1901137">
    <property type="term" value="P:carbohydrate derivative biosynthetic process"/>
    <property type="evidence" value="ECO:0007669"/>
    <property type="project" value="UniProtKB-ARBA"/>
</dbReference>
<name>A0A1I4XS22_PSUAM</name>
<dbReference type="InterPro" id="IPR001296">
    <property type="entry name" value="Glyco_trans_1"/>
</dbReference>